<dbReference type="GeneID" id="35590577"/>
<evidence type="ECO:0008006" key="11">
    <source>
        <dbReference type="Google" id="ProtNLM"/>
    </source>
</evidence>
<dbReference type="InterPro" id="IPR031475">
    <property type="entry name" value="NBD_C"/>
</dbReference>
<dbReference type="GO" id="GO:0005524">
    <property type="term" value="F:ATP binding"/>
    <property type="evidence" value="ECO:0007669"/>
    <property type="project" value="UniProtKB-KW"/>
</dbReference>
<evidence type="ECO:0000256" key="2">
    <source>
        <dbReference type="ARBA" id="ARBA00022679"/>
    </source>
</evidence>
<protein>
    <recommendedName>
        <fullName evidence="11">Four-carbon acid sugar kinase family protein</fullName>
    </recommendedName>
</protein>
<gene>
    <name evidence="9" type="ORF">C2R22_00770</name>
</gene>
<evidence type="ECO:0000256" key="4">
    <source>
        <dbReference type="ARBA" id="ARBA00022777"/>
    </source>
</evidence>
<evidence type="ECO:0000256" key="6">
    <source>
        <dbReference type="ARBA" id="ARBA00023277"/>
    </source>
</evidence>
<evidence type="ECO:0000259" key="7">
    <source>
        <dbReference type="Pfam" id="PF07005"/>
    </source>
</evidence>
<dbReference type="InterPro" id="IPR037051">
    <property type="entry name" value="4-carb_acid_sugar_kinase_N_sf"/>
</dbReference>
<reference evidence="9 10" key="1">
    <citation type="submission" date="2018-01" db="EMBL/GenBank/DDBJ databases">
        <title>Complete genome sequence of Salinigranum rubrum GX10T, an extremely halophilic archaeon isolated from a marine solar saltern.</title>
        <authorList>
            <person name="Han S."/>
        </authorList>
    </citation>
    <scope>NUCLEOTIDE SEQUENCE [LARGE SCALE GENOMIC DNA]</scope>
    <source>
        <strain evidence="9 10">GX10</strain>
    </source>
</reference>
<dbReference type="AlphaFoldDB" id="A0A2I8VEL6"/>
<organism evidence="9 10">
    <name type="scientific">Salinigranum rubrum</name>
    <dbReference type="NCBI Taxonomy" id="755307"/>
    <lineage>
        <taxon>Archaea</taxon>
        <taxon>Methanobacteriati</taxon>
        <taxon>Methanobacteriota</taxon>
        <taxon>Stenosarchaea group</taxon>
        <taxon>Halobacteria</taxon>
        <taxon>Halobacteriales</taxon>
        <taxon>Haloferacaceae</taxon>
        <taxon>Salinigranum</taxon>
    </lineage>
</organism>
<name>A0A2I8VEL6_9EURY</name>
<accession>A0A2I8VEL6</accession>
<keyword evidence="2" id="KW-0808">Transferase</keyword>
<dbReference type="Gene3D" id="3.40.980.20">
    <property type="entry name" value="Four-carbon acid sugar kinase, nucleotide binding domain"/>
    <property type="match status" value="1"/>
</dbReference>
<dbReference type="Pfam" id="PF07005">
    <property type="entry name" value="SBD_N"/>
    <property type="match status" value="1"/>
</dbReference>
<feature type="domain" description="Four-carbon acid sugar kinase N-terminal" evidence="7">
    <location>
        <begin position="6"/>
        <end position="223"/>
    </location>
</feature>
<feature type="domain" description="Four-carbon acid sugar kinase nucleotide binding" evidence="8">
    <location>
        <begin position="245"/>
        <end position="410"/>
    </location>
</feature>
<dbReference type="EMBL" id="CP026309">
    <property type="protein sequence ID" value="AUV80368.1"/>
    <property type="molecule type" value="Genomic_DNA"/>
</dbReference>
<proteinExistence type="inferred from homology"/>
<evidence type="ECO:0000256" key="3">
    <source>
        <dbReference type="ARBA" id="ARBA00022741"/>
    </source>
</evidence>
<dbReference type="GO" id="GO:0016301">
    <property type="term" value="F:kinase activity"/>
    <property type="evidence" value="ECO:0007669"/>
    <property type="project" value="UniProtKB-KW"/>
</dbReference>
<dbReference type="Pfam" id="PF17042">
    <property type="entry name" value="NBD_C"/>
    <property type="match status" value="1"/>
</dbReference>
<keyword evidence="10" id="KW-1185">Reference proteome</keyword>
<evidence type="ECO:0000313" key="9">
    <source>
        <dbReference type="EMBL" id="AUV80368.1"/>
    </source>
</evidence>
<dbReference type="InterPro" id="IPR010737">
    <property type="entry name" value="4-carb_acid_sugar_kinase_N"/>
</dbReference>
<evidence type="ECO:0000259" key="8">
    <source>
        <dbReference type="Pfam" id="PF17042"/>
    </source>
</evidence>
<keyword evidence="4" id="KW-0418">Kinase</keyword>
<comment type="similarity">
    <text evidence="1">Belongs to the four-carbon acid sugar kinase family.</text>
</comment>
<keyword evidence="6" id="KW-0119">Carbohydrate metabolism</keyword>
<evidence type="ECO:0000256" key="1">
    <source>
        <dbReference type="ARBA" id="ARBA00005715"/>
    </source>
</evidence>
<dbReference type="OrthoDB" id="242658at2157"/>
<keyword evidence="5" id="KW-0067">ATP-binding</keyword>
<dbReference type="Gene3D" id="3.40.50.10840">
    <property type="entry name" value="Putative sugar-binding, N-terminal domain"/>
    <property type="match status" value="1"/>
</dbReference>
<dbReference type="SUPFAM" id="SSF142764">
    <property type="entry name" value="YgbK-like"/>
    <property type="match status" value="1"/>
</dbReference>
<dbReference type="RefSeq" id="WP_103423876.1">
    <property type="nucleotide sequence ID" value="NZ_CP026309.1"/>
</dbReference>
<dbReference type="InterPro" id="IPR042213">
    <property type="entry name" value="NBD_C_sf"/>
</dbReference>
<evidence type="ECO:0000313" key="10">
    <source>
        <dbReference type="Proteomes" id="UP000236584"/>
    </source>
</evidence>
<evidence type="ECO:0000256" key="5">
    <source>
        <dbReference type="ARBA" id="ARBA00022840"/>
    </source>
</evidence>
<keyword evidence="3" id="KW-0547">Nucleotide-binding</keyword>
<dbReference type="Proteomes" id="UP000236584">
    <property type="component" value="Chromosome"/>
</dbReference>
<sequence>MTLTGLVVADDLTGASDTGHEFAARGCRTLVSTGGEHEADTDVLVVDTDSRYEPPEVAATAVRDAIAGGEHAFVYKKVDSTLRGNLVSEVDAALDATGAALALVAPASPRNGRTTAEGYHLVDGRLVTDTDAGADPDKPVETAHLPTRFADSAYRVSRLGTECVAAGSDAVESSLTRTAGDEEGPTVVVADATHERHLAALAEGAARTACDVLYVGSAGLARYVETPAPTDGGPEPVDERDRSVLCVVGSTSPTTREQLRALPEGALVPLDLATAVSDPDAASSAAATACADRLASPGLAVLTSAPDADAADRAIRAGRDRGLDGATVRSRVGRALGGAVERLWTDDPPESLFVTGGAVASDVLSRLGATGVALSGEAVEEGIPLGRVAGGVADGVPVVTKAGAFGGPGAIRKCAVRLGGRDDLR</sequence>
<dbReference type="KEGG" id="srub:C2R22_00770"/>